<name>A0A9J7BU58_9BACT</name>
<accession>A0A9J7BU58</accession>
<sequence length="70" mass="7768">MQNRPIIPGQKVQIEGVGEICVVLRVDHLRHLADLLRLGTLRKVETGIPLALLTPADDLQQMEDDLMISA</sequence>
<evidence type="ECO:0000313" key="2">
    <source>
        <dbReference type="Proteomes" id="UP001059380"/>
    </source>
</evidence>
<proteinExistence type="predicted"/>
<dbReference type="Proteomes" id="UP001059380">
    <property type="component" value="Chromosome"/>
</dbReference>
<protein>
    <submittedName>
        <fullName evidence="1">Uncharacterized protein</fullName>
    </submittedName>
</protein>
<organism evidence="1 2">
    <name type="scientific">Occallatibacter riparius</name>
    <dbReference type="NCBI Taxonomy" id="1002689"/>
    <lineage>
        <taxon>Bacteria</taxon>
        <taxon>Pseudomonadati</taxon>
        <taxon>Acidobacteriota</taxon>
        <taxon>Terriglobia</taxon>
        <taxon>Terriglobales</taxon>
        <taxon>Acidobacteriaceae</taxon>
        <taxon>Occallatibacter</taxon>
    </lineage>
</organism>
<keyword evidence="2" id="KW-1185">Reference proteome</keyword>
<dbReference type="EMBL" id="CP093313">
    <property type="protein sequence ID" value="UWZ86419.1"/>
    <property type="molecule type" value="Genomic_DNA"/>
</dbReference>
<gene>
    <name evidence="1" type="ORF">MOP44_10850</name>
</gene>
<dbReference type="KEGG" id="orp:MOP44_10850"/>
<dbReference type="AlphaFoldDB" id="A0A9J7BU58"/>
<evidence type="ECO:0000313" key="1">
    <source>
        <dbReference type="EMBL" id="UWZ86419.1"/>
    </source>
</evidence>
<dbReference type="RefSeq" id="WP_260796059.1">
    <property type="nucleotide sequence ID" value="NZ_CP093313.1"/>
</dbReference>
<reference evidence="1" key="1">
    <citation type="submission" date="2021-04" db="EMBL/GenBank/DDBJ databases">
        <title>Phylogenetic analysis of Acidobacteriaceae.</title>
        <authorList>
            <person name="Qiu L."/>
            <person name="Zhang Q."/>
        </authorList>
    </citation>
    <scope>NUCLEOTIDE SEQUENCE</scope>
    <source>
        <strain evidence="1">DSM 25168</strain>
    </source>
</reference>